<evidence type="ECO:0000256" key="5">
    <source>
        <dbReference type="ARBA" id="ARBA00022692"/>
    </source>
</evidence>
<name>A0A1D2VJ66_9ASCO</name>
<feature type="transmembrane region" description="Helical" evidence="8">
    <location>
        <begin position="292"/>
        <end position="319"/>
    </location>
</feature>
<evidence type="ECO:0000313" key="10">
    <source>
        <dbReference type="Proteomes" id="UP000095038"/>
    </source>
</evidence>
<keyword evidence="3" id="KW-0813">Transport</keyword>
<feature type="transmembrane region" description="Helical" evidence="8">
    <location>
        <begin position="242"/>
        <end position="263"/>
    </location>
</feature>
<organism evidence="9 10">
    <name type="scientific">Ascoidea rubescens DSM 1968</name>
    <dbReference type="NCBI Taxonomy" id="1344418"/>
    <lineage>
        <taxon>Eukaryota</taxon>
        <taxon>Fungi</taxon>
        <taxon>Dikarya</taxon>
        <taxon>Ascomycota</taxon>
        <taxon>Saccharomycotina</taxon>
        <taxon>Saccharomycetes</taxon>
        <taxon>Ascoideaceae</taxon>
        <taxon>Ascoidea</taxon>
    </lineage>
</organism>
<evidence type="ECO:0000256" key="1">
    <source>
        <dbReference type="ARBA" id="ARBA00004651"/>
    </source>
</evidence>
<keyword evidence="10" id="KW-1185">Reference proteome</keyword>
<dbReference type="InterPro" id="IPR004695">
    <property type="entry name" value="SLAC1/Mae1/Ssu1/TehA"/>
</dbReference>
<evidence type="ECO:0000256" key="8">
    <source>
        <dbReference type="SAM" id="Phobius"/>
    </source>
</evidence>
<keyword evidence="5 8" id="KW-0812">Transmembrane</keyword>
<feature type="transmembrane region" description="Helical" evidence="8">
    <location>
        <begin position="104"/>
        <end position="127"/>
    </location>
</feature>
<comment type="subcellular location">
    <subcellularLocation>
        <location evidence="1">Cell membrane</location>
        <topology evidence="1">Multi-pass membrane protein</topology>
    </subcellularLocation>
</comment>
<gene>
    <name evidence="9" type="ORF">ASCRUDRAFT_34183</name>
</gene>
<keyword evidence="4" id="KW-1003">Cell membrane</keyword>
<evidence type="ECO:0000256" key="2">
    <source>
        <dbReference type="ARBA" id="ARBA00008566"/>
    </source>
</evidence>
<dbReference type="EMBL" id="KV454479">
    <property type="protein sequence ID" value="ODV61658.1"/>
    <property type="molecule type" value="Genomic_DNA"/>
</dbReference>
<feature type="transmembrane region" description="Helical" evidence="8">
    <location>
        <begin position="39"/>
        <end position="57"/>
    </location>
</feature>
<keyword evidence="7 8" id="KW-0472">Membrane</keyword>
<dbReference type="Gene3D" id="1.50.10.150">
    <property type="entry name" value="Voltage-dependent anion channel"/>
    <property type="match status" value="1"/>
</dbReference>
<dbReference type="GeneID" id="30964133"/>
<feature type="transmembrane region" description="Helical" evidence="8">
    <location>
        <begin position="358"/>
        <end position="382"/>
    </location>
</feature>
<evidence type="ECO:0000256" key="7">
    <source>
        <dbReference type="ARBA" id="ARBA00023136"/>
    </source>
</evidence>
<dbReference type="InterPro" id="IPR038665">
    <property type="entry name" value="Voltage-dep_anion_channel_sf"/>
</dbReference>
<dbReference type="CDD" id="cd09318">
    <property type="entry name" value="TDT_SSU1"/>
    <property type="match status" value="1"/>
</dbReference>
<evidence type="ECO:0000256" key="3">
    <source>
        <dbReference type="ARBA" id="ARBA00022448"/>
    </source>
</evidence>
<feature type="transmembrane region" description="Helical" evidence="8">
    <location>
        <begin position="206"/>
        <end position="230"/>
    </location>
</feature>
<evidence type="ECO:0000256" key="4">
    <source>
        <dbReference type="ARBA" id="ARBA00022475"/>
    </source>
</evidence>
<feature type="transmembrane region" description="Helical" evidence="8">
    <location>
        <begin position="331"/>
        <end position="352"/>
    </location>
</feature>
<evidence type="ECO:0008006" key="11">
    <source>
        <dbReference type="Google" id="ProtNLM"/>
    </source>
</evidence>
<dbReference type="FunCoup" id="A0A1D2VJ66">
    <property type="interactions" value="35"/>
</dbReference>
<dbReference type="OrthoDB" id="1099at2759"/>
<comment type="similarity">
    <text evidence="2">Belongs to the tellurite-resistance/dicarboxylate transporter (TDT) family.</text>
</comment>
<dbReference type="InterPro" id="IPR051629">
    <property type="entry name" value="Sulfite_efflux_TDT"/>
</dbReference>
<feature type="transmembrane region" description="Helical" evidence="8">
    <location>
        <begin position="69"/>
        <end position="92"/>
    </location>
</feature>
<keyword evidence="6 8" id="KW-1133">Transmembrane helix</keyword>
<dbReference type="InParanoid" id="A0A1D2VJ66"/>
<feature type="transmembrane region" description="Helical" evidence="8">
    <location>
        <begin position="139"/>
        <end position="162"/>
    </location>
</feature>
<evidence type="ECO:0000256" key="6">
    <source>
        <dbReference type="ARBA" id="ARBA00022989"/>
    </source>
</evidence>
<sequence>MSSLGSVQSLKKDGLKIHGVSIKRSSFIKEKLIESFHPIWFVSPMGTGISSCVLYRFPFESEVLQVCSYIMFSVCLFLFIQNTILFILQMIFYPNKRYPTLFDISRACFLGCYPMGLSSIVNMTYLLTVNNNSKWSWTLVYVLWWISGFLSLATAWFVTFCIQWKEKIYNENLHATLLLPVVSLTVSGASGALITNKLPIVLQPVNLIICYLLWANAILLAFLIIAVHFWKLYVHKIPKSDLRFSSFLPIGLFGQGAYGIMLLGNNTYNYIKSNNFDYLLNDFSTINIVSEIFLYFGLISSLFLISNGICFTILASFTCLSNGKCKFSRTWWAMTFPLGTMSLATTEIYRVFEWTSFRWIGTIYGSALIIITIICLIGSIIWEFPHEIYLNPHNDLMDNLENQNSLSSSIV</sequence>
<dbReference type="Pfam" id="PF03595">
    <property type="entry name" value="SLAC1"/>
    <property type="match status" value="1"/>
</dbReference>
<dbReference type="PANTHER" id="PTHR31686:SF1">
    <property type="entry name" value="SULFITE EFFLUX PUMP SSU1"/>
    <property type="match status" value="1"/>
</dbReference>
<evidence type="ECO:0000313" key="9">
    <source>
        <dbReference type="EMBL" id="ODV61658.1"/>
    </source>
</evidence>
<dbReference type="GO" id="GO:0005886">
    <property type="term" value="C:plasma membrane"/>
    <property type="evidence" value="ECO:0007669"/>
    <property type="project" value="UniProtKB-SubCell"/>
</dbReference>
<dbReference type="AlphaFoldDB" id="A0A1D2VJ66"/>
<reference evidence="10" key="1">
    <citation type="submission" date="2016-05" db="EMBL/GenBank/DDBJ databases">
        <title>Comparative genomics of biotechnologically important yeasts.</title>
        <authorList>
            <consortium name="DOE Joint Genome Institute"/>
            <person name="Riley R."/>
            <person name="Haridas S."/>
            <person name="Wolfe K.H."/>
            <person name="Lopes M.R."/>
            <person name="Hittinger C.T."/>
            <person name="Goker M."/>
            <person name="Salamov A."/>
            <person name="Wisecaver J."/>
            <person name="Long T.M."/>
            <person name="Aerts A.L."/>
            <person name="Barry K."/>
            <person name="Choi C."/>
            <person name="Clum A."/>
            <person name="Coughlan A.Y."/>
            <person name="Deshpande S."/>
            <person name="Douglass A.P."/>
            <person name="Hanson S.J."/>
            <person name="Klenk H.-P."/>
            <person name="Labutti K."/>
            <person name="Lapidus A."/>
            <person name="Lindquist E."/>
            <person name="Lipzen A."/>
            <person name="Meier-Kolthoff J.P."/>
            <person name="Ohm R.A."/>
            <person name="Otillar R.P."/>
            <person name="Pangilinan J."/>
            <person name="Peng Y."/>
            <person name="Rokas A."/>
            <person name="Rosa C.A."/>
            <person name="Scheuner C."/>
            <person name="Sibirny A.A."/>
            <person name="Slot J.C."/>
            <person name="Stielow J.B."/>
            <person name="Sun H."/>
            <person name="Kurtzman C.P."/>
            <person name="Blackwell M."/>
            <person name="Grigoriev I.V."/>
            <person name="Jeffries T.W."/>
        </authorList>
    </citation>
    <scope>NUCLEOTIDE SEQUENCE [LARGE SCALE GENOMIC DNA]</scope>
    <source>
        <strain evidence="10">DSM 1968</strain>
    </source>
</reference>
<dbReference type="GO" id="GO:0000319">
    <property type="term" value="F:sulfite transmembrane transporter activity"/>
    <property type="evidence" value="ECO:0007669"/>
    <property type="project" value="EnsemblFungi"/>
</dbReference>
<protein>
    <recommendedName>
        <fullName evidence="11">C4-dicarboxylate transporter/malic acid transport protein</fullName>
    </recommendedName>
</protein>
<feature type="transmembrane region" description="Helical" evidence="8">
    <location>
        <begin position="174"/>
        <end position="194"/>
    </location>
</feature>
<dbReference type="Proteomes" id="UP000095038">
    <property type="component" value="Unassembled WGS sequence"/>
</dbReference>
<accession>A0A1D2VJ66</accession>
<dbReference type="PANTHER" id="PTHR31686">
    <property type="match status" value="1"/>
</dbReference>
<proteinExistence type="inferred from homology"/>
<dbReference type="RefSeq" id="XP_020047965.1">
    <property type="nucleotide sequence ID" value="XM_020190497.1"/>
</dbReference>